<reference evidence="1" key="2">
    <citation type="journal article" date="2015" name="Fish Shellfish Immunol.">
        <title>Early steps in the European eel (Anguilla anguilla)-Vibrio vulnificus interaction in the gills: Role of the RtxA13 toxin.</title>
        <authorList>
            <person name="Callol A."/>
            <person name="Pajuelo D."/>
            <person name="Ebbesson L."/>
            <person name="Teles M."/>
            <person name="MacKenzie S."/>
            <person name="Amaro C."/>
        </authorList>
    </citation>
    <scope>NUCLEOTIDE SEQUENCE</scope>
</reference>
<proteinExistence type="predicted"/>
<dbReference type="AlphaFoldDB" id="A0A0E9TGV8"/>
<sequence length="75" mass="8532">MAEIYLFQWLLWDAHCVSQSLTFQCLTVSDFSSVSHCPTFQCLTVSDLPVSHMSLTFLRSKLGYQPCVELGEKRA</sequence>
<name>A0A0E9TGV8_ANGAN</name>
<organism evidence="1">
    <name type="scientific">Anguilla anguilla</name>
    <name type="common">European freshwater eel</name>
    <name type="synonym">Muraena anguilla</name>
    <dbReference type="NCBI Taxonomy" id="7936"/>
    <lineage>
        <taxon>Eukaryota</taxon>
        <taxon>Metazoa</taxon>
        <taxon>Chordata</taxon>
        <taxon>Craniata</taxon>
        <taxon>Vertebrata</taxon>
        <taxon>Euteleostomi</taxon>
        <taxon>Actinopterygii</taxon>
        <taxon>Neopterygii</taxon>
        <taxon>Teleostei</taxon>
        <taxon>Anguilliformes</taxon>
        <taxon>Anguillidae</taxon>
        <taxon>Anguilla</taxon>
    </lineage>
</organism>
<accession>A0A0E9TGV8</accession>
<reference evidence="1" key="1">
    <citation type="submission" date="2014-11" db="EMBL/GenBank/DDBJ databases">
        <authorList>
            <person name="Amaro Gonzalez C."/>
        </authorList>
    </citation>
    <scope>NUCLEOTIDE SEQUENCE</scope>
</reference>
<protein>
    <submittedName>
        <fullName evidence="1">Uncharacterized protein</fullName>
    </submittedName>
</protein>
<dbReference type="EMBL" id="GBXM01056422">
    <property type="protein sequence ID" value="JAH52155.1"/>
    <property type="molecule type" value="Transcribed_RNA"/>
</dbReference>
<evidence type="ECO:0000313" key="1">
    <source>
        <dbReference type="EMBL" id="JAH52155.1"/>
    </source>
</evidence>